<evidence type="ECO:0000313" key="2">
    <source>
        <dbReference type="EMBL" id="PBK96406.1"/>
    </source>
</evidence>
<accession>A0A2H3E9S8</accession>
<protein>
    <submittedName>
        <fullName evidence="2">Uncharacterized protein</fullName>
    </submittedName>
</protein>
<dbReference type="EMBL" id="KZ293650">
    <property type="protein sequence ID" value="PBK96406.1"/>
    <property type="molecule type" value="Genomic_DNA"/>
</dbReference>
<evidence type="ECO:0000313" key="3">
    <source>
        <dbReference type="Proteomes" id="UP000217790"/>
    </source>
</evidence>
<evidence type="ECO:0000256" key="1">
    <source>
        <dbReference type="SAM" id="MobiDB-lite"/>
    </source>
</evidence>
<organism evidence="2 3">
    <name type="scientific">Armillaria gallica</name>
    <name type="common">Bulbous honey fungus</name>
    <name type="synonym">Armillaria bulbosa</name>
    <dbReference type="NCBI Taxonomy" id="47427"/>
    <lineage>
        <taxon>Eukaryota</taxon>
        <taxon>Fungi</taxon>
        <taxon>Dikarya</taxon>
        <taxon>Basidiomycota</taxon>
        <taxon>Agaricomycotina</taxon>
        <taxon>Agaricomycetes</taxon>
        <taxon>Agaricomycetidae</taxon>
        <taxon>Agaricales</taxon>
        <taxon>Marasmiineae</taxon>
        <taxon>Physalacriaceae</taxon>
        <taxon>Armillaria</taxon>
    </lineage>
</organism>
<reference evidence="3" key="1">
    <citation type="journal article" date="2017" name="Nat. Ecol. Evol.">
        <title>Genome expansion and lineage-specific genetic innovations in the forest pathogenic fungi Armillaria.</title>
        <authorList>
            <person name="Sipos G."/>
            <person name="Prasanna A.N."/>
            <person name="Walter M.C."/>
            <person name="O'Connor E."/>
            <person name="Balint B."/>
            <person name="Krizsan K."/>
            <person name="Kiss B."/>
            <person name="Hess J."/>
            <person name="Varga T."/>
            <person name="Slot J."/>
            <person name="Riley R."/>
            <person name="Boka B."/>
            <person name="Rigling D."/>
            <person name="Barry K."/>
            <person name="Lee J."/>
            <person name="Mihaltcheva S."/>
            <person name="LaButti K."/>
            <person name="Lipzen A."/>
            <person name="Waldron R."/>
            <person name="Moloney N.M."/>
            <person name="Sperisen C."/>
            <person name="Kredics L."/>
            <person name="Vagvoelgyi C."/>
            <person name="Patrignani A."/>
            <person name="Fitzpatrick D."/>
            <person name="Nagy I."/>
            <person name="Doyle S."/>
            <person name="Anderson J.B."/>
            <person name="Grigoriev I.V."/>
            <person name="Gueldener U."/>
            <person name="Muensterkoetter M."/>
            <person name="Nagy L.G."/>
        </authorList>
    </citation>
    <scope>NUCLEOTIDE SEQUENCE [LARGE SCALE GENOMIC DNA]</scope>
    <source>
        <strain evidence="3">Ar21-2</strain>
    </source>
</reference>
<dbReference type="InParanoid" id="A0A2H3E9S8"/>
<gene>
    <name evidence="2" type="ORF">ARMGADRAFT_1027481</name>
</gene>
<dbReference type="AlphaFoldDB" id="A0A2H3E9S8"/>
<dbReference type="Proteomes" id="UP000217790">
    <property type="component" value="Unassembled WGS sequence"/>
</dbReference>
<sequence length="120" mass="13292">MSEDAGVYGAKDWRRKGAPGLLRAVEHEAADCGRQLPELKFSAKFLFASPLPILVHESSHLIITRHGTFRNAGRKDTDNITTKPSLPKPCTDGVESKDGKKSAFVKSSRCRQSNVERQEQ</sequence>
<name>A0A2H3E9S8_ARMGA</name>
<feature type="region of interest" description="Disordered" evidence="1">
    <location>
        <begin position="70"/>
        <end position="120"/>
    </location>
</feature>
<proteinExistence type="predicted"/>
<keyword evidence="3" id="KW-1185">Reference proteome</keyword>